<dbReference type="SUPFAM" id="SSF100950">
    <property type="entry name" value="NagB/RpiA/CoA transferase-like"/>
    <property type="match status" value="1"/>
</dbReference>
<gene>
    <name evidence="3" type="ORF">EIMP300_85130</name>
</gene>
<evidence type="ECO:0000256" key="2">
    <source>
        <dbReference type="SAM" id="MobiDB-lite"/>
    </source>
</evidence>
<dbReference type="InterPro" id="IPR037171">
    <property type="entry name" value="NagB/RpiA_transferase-like"/>
</dbReference>
<evidence type="ECO:0000313" key="4">
    <source>
        <dbReference type="Proteomes" id="UP000467488"/>
    </source>
</evidence>
<evidence type="ECO:0008006" key="5">
    <source>
        <dbReference type="Google" id="ProtNLM"/>
    </source>
</evidence>
<dbReference type="Proteomes" id="UP000467488">
    <property type="component" value="Chromosome"/>
</dbReference>
<proteinExistence type="inferred from homology"/>
<dbReference type="GO" id="GO:0046523">
    <property type="term" value="F:S-methyl-5-thioribose-1-phosphate isomerase activity"/>
    <property type="evidence" value="ECO:0007669"/>
    <property type="project" value="TreeGrafter"/>
</dbReference>
<sequence length="164" mass="18074">MNIKGKHYRTVWVSGDGKAVEIIDQTKLPFKFEVVALTSAEMAATAIQEMWVRGAPLIGVVAAYGIALGMNHDASDMGLQRYYDLLIKTRPTAINLKWALDRMIDTLKDLCVSERKDVAWALAAEIAEEDVALCEQIGLHGTGSHPRNSPEKTGRECGQYPDTL</sequence>
<organism evidence="3 4">
    <name type="scientific">Escherichia coli</name>
    <dbReference type="NCBI Taxonomy" id="562"/>
    <lineage>
        <taxon>Bacteria</taxon>
        <taxon>Pseudomonadati</taxon>
        <taxon>Pseudomonadota</taxon>
        <taxon>Gammaproteobacteria</taxon>
        <taxon>Enterobacterales</taxon>
        <taxon>Enterobacteriaceae</taxon>
        <taxon>Escherichia</taxon>
    </lineage>
</organism>
<dbReference type="EMBL" id="AP022360">
    <property type="protein sequence ID" value="BBU87113.1"/>
    <property type="molecule type" value="Genomic_DNA"/>
</dbReference>
<feature type="region of interest" description="Disordered" evidence="2">
    <location>
        <begin position="142"/>
        <end position="164"/>
    </location>
</feature>
<dbReference type="AlphaFoldDB" id="A0A8S0G5C9"/>
<dbReference type="Pfam" id="PF01008">
    <property type="entry name" value="IF-2B"/>
    <property type="match status" value="1"/>
</dbReference>
<reference evidence="3 4" key="1">
    <citation type="submission" date="2020-01" db="EMBL/GenBank/DDBJ databases">
        <title>Dynamics of blaIMP-6 dissemination in carbapenem resistant Enterobacteriacea isolated from regional surveillance in Osaka, Japan.</title>
        <authorList>
            <person name="Abe R."/>
            <person name="Akeda Y."/>
            <person name="Sugawara Y."/>
            <person name="Yamamoto N."/>
            <person name="Tomono K."/>
            <person name="Takeuchi D."/>
            <person name="Kawahara R."/>
            <person name="Hamada S."/>
        </authorList>
    </citation>
    <scope>NUCLEOTIDE SEQUENCE [LARGE SCALE GENOMIC DNA]</scope>
    <source>
        <strain evidence="3 4">E300</strain>
    </source>
</reference>
<dbReference type="PANTHER" id="PTHR43475:SF1">
    <property type="entry name" value="METHYLTHIORIBOSE-1-PHOSPHATE ISOMERASE"/>
    <property type="match status" value="1"/>
</dbReference>
<comment type="similarity">
    <text evidence="1">Belongs to the eIF-2B alpha/beta/delta subunits family.</text>
</comment>
<accession>A0A8S0G5C9</accession>
<dbReference type="GO" id="GO:0019509">
    <property type="term" value="P:L-methionine salvage from methylthioadenosine"/>
    <property type="evidence" value="ECO:0007669"/>
    <property type="project" value="TreeGrafter"/>
</dbReference>
<name>A0A8S0G5C9_ECOLX</name>
<dbReference type="InterPro" id="IPR000649">
    <property type="entry name" value="IF-2B-related"/>
</dbReference>
<evidence type="ECO:0000313" key="3">
    <source>
        <dbReference type="EMBL" id="BBU87113.1"/>
    </source>
</evidence>
<evidence type="ECO:0000256" key="1">
    <source>
        <dbReference type="RuleBase" id="RU003814"/>
    </source>
</evidence>
<protein>
    <recommendedName>
        <fullName evidence="5">S-methyl-5-thioribose-1-phosphate isomerase</fullName>
    </recommendedName>
</protein>
<dbReference type="Gene3D" id="1.20.120.420">
    <property type="entry name" value="translation initiation factor eif-2b, domain 1"/>
    <property type="match status" value="1"/>
</dbReference>
<dbReference type="PANTHER" id="PTHR43475">
    <property type="entry name" value="METHYLTHIORIBOSE-1-PHOSPHATE ISOMERASE"/>
    <property type="match status" value="1"/>
</dbReference>
<dbReference type="InterPro" id="IPR027363">
    <property type="entry name" value="M1Pi_N"/>
</dbReference>